<dbReference type="Proteomes" id="UP000831701">
    <property type="component" value="Chromosome 17"/>
</dbReference>
<evidence type="ECO:0000313" key="2">
    <source>
        <dbReference type="Proteomes" id="UP000831701"/>
    </source>
</evidence>
<dbReference type="EMBL" id="CM041547">
    <property type="protein sequence ID" value="KAI3360078.1"/>
    <property type="molecule type" value="Genomic_DNA"/>
</dbReference>
<accession>A0ACB8VWX3</accession>
<evidence type="ECO:0000313" key="1">
    <source>
        <dbReference type="EMBL" id="KAI3360078.1"/>
    </source>
</evidence>
<protein>
    <submittedName>
        <fullName evidence="1">Uncharacterized protein</fullName>
    </submittedName>
</protein>
<reference evidence="1" key="1">
    <citation type="submission" date="2022-04" db="EMBL/GenBank/DDBJ databases">
        <title>Jade perch genome.</title>
        <authorList>
            <person name="Chao B."/>
        </authorList>
    </citation>
    <scope>NUCLEOTIDE SEQUENCE</scope>
    <source>
        <strain evidence="1">CB-2022</strain>
    </source>
</reference>
<comment type="caution">
    <text evidence="1">The sequence shown here is derived from an EMBL/GenBank/DDBJ whole genome shotgun (WGS) entry which is preliminary data.</text>
</comment>
<organism evidence="1 2">
    <name type="scientific">Scortum barcoo</name>
    <name type="common">barcoo grunter</name>
    <dbReference type="NCBI Taxonomy" id="214431"/>
    <lineage>
        <taxon>Eukaryota</taxon>
        <taxon>Metazoa</taxon>
        <taxon>Chordata</taxon>
        <taxon>Craniata</taxon>
        <taxon>Vertebrata</taxon>
        <taxon>Euteleostomi</taxon>
        <taxon>Actinopterygii</taxon>
        <taxon>Neopterygii</taxon>
        <taxon>Teleostei</taxon>
        <taxon>Neoteleostei</taxon>
        <taxon>Acanthomorphata</taxon>
        <taxon>Eupercaria</taxon>
        <taxon>Centrarchiformes</taxon>
        <taxon>Terapontoidei</taxon>
        <taxon>Terapontidae</taxon>
        <taxon>Scortum</taxon>
    </lineage>
</organism>
<proteinExistence type="predicted"/>
<keyword evidence="2" id="KW-1185">Reference proteome</keyword>
<name>A0ACB8VWX3_9TELE</name>
<gene>
    <name evidence="1" type="ORF">L3Q82_014397</name>
</gene>
<sequence length="850" mass="95712">MNASLDVLKKCTVVENLLDMVLKRSTDLKLRVWSHSSHVNGLSKLQYCGADNEDSFSQGIEPSDCDVAHDPRHKEETEVVRKETPTEFSTVFTRSDCDRRTKETKSRHVRPPIIHMMCIHTGRFPETKSEKKRVYPRLCPGMMALVWVVLWSALPPLALLSGSDRCRVQESSSLQNESPLLESLQCHNDYKSYVHCKWRQHRNITTQLWLKENMKSEPKECVPYNVTVQDEHTTVQCQYKTATFSIGIKHTLFFLKNTTHTICSSVPHKPLHLSQHLSARPPVSLSTHSAGDGGRRLSWSSPYPPFSPLSRNITYQLAYRPDSQDNWTTEDVTNTSMKLEKQLLLPGHRYEARVRMRASVGHWSHWSPVVTWHVEEEAGQPPSLHCVLDGERQVMCSWKVSRELAHFITYQLVCRHKQTAPSESCCVNQTVSSDLSGAVLKYSCWLTDADPAHELLELLPTHSAKTFLASEHIRPNPPSQVKVRKKDRNWIVEWTRPKMSSKFNSLSKLFCYQVCYHNIQEQGCSTLLNISGSMSLNILDASLTPSQRYQVKVRSLIISGENSAYNGIPSEWSDPVDWTSSDATWSLTTLIYLSIAVFVASITLILYCTIPTCQRKIIVWVNSVPSPGKSKILSEIKSATSWAFMQSEDTSMCKVQHLDSISTCTSDTLLWPTKDTKKKLLEQDEGCWNCNDLPSPAKVNDTSSMSFSGPYIFCQPPEQTSKSADVKCEETEKETPSDPSASPSPMNFAPFGDGYVCLPSRSISRSTQDLVSQSDANANTHRHGNAEQGQQSPDTTLWPDKMDSKPGLSEPTSTPQPPDYTTGPFTSWPHGGTIQASGYCHLLTPHMTQK</sequence>